<evidence type="ECO:0000259" key="2">
    <source>
        <dbReference type="Pfam" id="PF05548"/>
    </source>
</evidence>
<dbReference type="Pfam" id="PF05548">
    <property type="entry name" value="Peptidase_M11"/>
    <property type="match status" value="1"/>
</dbReference>
<dbReference type="InterPro" id="IPR013783">
    <property type="entry name" value="Ig-like_fold"/>
</dbReference>
<evidence type="ECO:0000256" key="1">
    <source>
        <dbReference type="SAM" id="MobiDB-lite"/>
    </source>
</evidence>
<evidence type="ECO:0000313" key="3">
    <source>
        <dbReference type="EMBL" id="MFA0790119.1"/>
    </source>
</evidence>
<dbReference type="NCBIfam" id="TIGR01965">
    <property type="entry name" value="VCBS_repeat"/>
    <property type="match status" value="2"/>
</dbReference>
<dbReference type="PROSITE" id="PS51257">
    <property type="entry name" value="PROKAR_LIPOPROTEIN"/>
    <property type="match status" value="1"/>
</dbReference>
<accession>A0ABV4NKM7</accession>
<evidence type="ECO:0000313" key="4">
    <source>
        <dbReference type="Proteomes" id="UP001569414"/>
    </source>
</evidence>
<dbReference type="Proteomes" id="UP001569414">
    <property type="component" value="Unassembled WGS sequence"/>
</dbReference>
<feature type="compositionally biased region" description="Gly residues" evidence="1">
    <location>
        <begin position="39"/>
        <end position="54"/>
    </location>
</feature>
<organism evidence="3 4">
    <name type="scientific">Microbulbifer echini</name>
    <dbReference type="NCBI Taxonomy" id="1529067"/>
    <lineage>
        <taxon>Bacteria</taxon>
        <taxon>Pseudomonadati</taxon>
        <taxon>Pseudomonadota</taxon>
        <taxon>Gammaproteobacteria</taxon>
        <taxon>Cellvibrionales</taxon>
        <taxon>Microbulbiferaceae</taxon>
        <taxon>Microbulbifer</taxon>
    </lineage>
</organism>
<protein>
    <submittedName>
        <fullName evidence="3">VCBS domain-containing protein</fullName>
    </submittedName>
</protein>
<dbReference type="RefSeq" id="WP_371842962.1">
    <property type="nucleotide sequence ID" value="NZ_JBGMEL010000004.1"/>
</dbReference>
<gene>
    <name evidence="3" type="ORF">ACCI51_06130</name>
</gene>
<feature type="domain" description="Peptidase M11 gametolysin" evidence="2">
    <location>
        <begin position="352"/>
        <end position="559"/>
    </location>
</feature>
<reference evidence="3 4" key="1">
    <citation type="submission" date="2024-08" db="EMBL/GenBank/DDBJ databases">
        <authorList>
            <person name="Ishaq N."/>
        </authorList>
    </citation>
    <scope>NUCLEOTIDE SEQUENCE [LARGE SCALE GENOMIC DNA]</scope>
    <source>
        <strain evidence="3 4">JCM 30400</strain>
    </source>
</reference>
<proteinExistence type="predicted"/>
<keyword evidence="4" id="KW-1185">Reference proteome</keyword>
<dbReference type="EMBL" id="JBGMEL010000004">
    <property type="protein sequence ID" value="MFA0790119.1"/>
    <property type="molecule type" value="Genomic_DNA"/>
</dbReference>
<feature type="region of interest" description="Disordered" evidence="1">
    <location>
        <begin position="24"/>
        <end position="62"/>
    </location>
</feature>
<comment type="caution">
    <text evidence="3">The sequence shown here is derived from an EMBL/GenBank/DDBJ whole genome shotgun (WGS) entry which is preliminary data.</text>
</comment>
<sequence>MNESIKLFSAISLTAFLTACGGGSGGDGDGNPETEVDSSGGGSSQGISISGGEGRVVEDSTASASGKLVDAANPSQTFENTSFQGRYGSLTVSKDGNWSYTLDSDLANPLDLDEQTSDVFTLGVGSGSDTTKISIQITGADDPYSFTPSVPLSTLVLNNKERASGQLKIEDVDGNTPLFRADTINGQYGKFTIQNDGTWAYSLDSNAGVLKAGETSKDTIKFLLTDGSEQSVTFSIATTDPTESSIVFIFMNFSDAIATREAGVSDIADMVFNDVDSLDNAYLENSQGQLKFLRHRIDSKDLPHYCYGQQGVEESSIDCITYSIPDPQNGGILSVASAQARQGQGGEYTDGGFSWRDDAHQWARDTMVDDNGQPLNLSDWRHQVYIYPSEAEDAGLIGTGIASVGGKWSVVAARTDQLVMGHELGHNIGLGHAGWDEDNDGRAESEYGTAGSLMGNRSKSRLFGSAHREVMGWYKLSPDYSTTINQVAGSIQDIEIQAIELTAGELSGTLPQQLKVQSNGSKNGRSHYYVNYHVGHNILNPNSHYANSVTIHYLNDIDSNHVAVLESPGDFFEDNSAGITITYKSNSDADQSAVITVQYDN</sequence>
<name>A0ABV4NKM7_9GAMM</name>
<dbReference type="InterPro" id="IPR008752">
    <property type="entry name" value="Peptidase_M11"/>
</dbReference>
<dbReference type="Gene3D" id="2.60.40.10">
    <property type="entry name" value="Immunoglobulins"/>
    <property type="match status" value="2"/>
</dbReference>
<dbReference type="SUPFAM" id="SSF55486">
    <property type="entry name" value="Metalloproteases ('zincins'), catalytic domain"/>
    <property type="match status" value="1"/>
</dbReference>
<dbReference type="InterPro" id="IPR010221">
    <property type="entry name" value="VCBS_dom"/>
</dbReference>